<dbReference type="InterPro" id="IPR007197">
    <property type="entry name" value="rSAM"/>
</dbReference>
<evidence type="ECO:0000256" key="1">
    <source>
        <dbReference type="ARBA" id="ARBA00001966"/>
    </source>
</evidence>
<name>A0A0M7A0H6_9HYPH</name>
<dbReference type="OrthoDB" id="9801424at2"/>
<reference evidence="9" key="1">
    <citation type="submission" date="2015-07" db="EMBL/GenBank/DDBJ databases">
        <authorList>
            <person name="Rodrigo-Torres Lidia"/>
            <person name="Arahal R.David."/>
        </authorList>
    </citation>
    <scope>NUCLEOTIDE SEQUENCE [LARGE SCALE GENOMIC DNA]</scope>
    <source>
        <strain evidence="9">CECT 5112</strain>
    </source>
</reference>
<feature type="domain" description="Elp3/MiaA/NifB-like radical SAM core" evidence="7">
    <location>
        <begin position="163"/>
        <end position="393"/>
    </location>
</feature>
<dbReference type="STRING" id="388408.LAX5112_01624"/>
<feature type="region of interest" description="Disordered" evidence="6">
    <location>
        <begin position="502"/>
        <end position="523"/>
    </location>
</feature>
<evidence type="ECO:0000313" key="9">
    <source>
        <dbReference type="Proteomes" id="UP000053235"/>
    </source>
</evidence>
<accession>A0A0M7A0H6</accession>
<dbReference type="SUPFAM" id="SSF102114">
    <property type="entry name" value="Radical SAM enzymes"/>
    <property type="match status" value="1"/>
</dbReference>
<evidence type="ECO:0000256" key="2">
    <source>
        <dbReference type="ARBA" id="ARBA00022691"/>
    </source>
</evidence>
<dbReference type="Gene3D" id="3.40.50.280">
    <property type="entry name" value="Cobalamin-binding domain"/>
    <property type="match status" value="1"/>
</dbReference>
<dbReference type="Pfam" id="PF04055">
    <property type="entry name" value="Radical_SAM"/>
    <property type="match status" value="1"/>
</dbReference>
<dbReference type="SMART" id="SM00729">
    <property type="entry name" value="Elp3"/>
    <property type="match status" value="1"/>
</dbReference>
<evidence type="ECO:0000313" key="8">
    <source>
        <dbReference type="EMBL" id="CTQ68071.1"/>
    </source>
</evidence>
<organism evidence="8 9">
    <name type="scientific">Roseibium alexandrii</name>
    <dbReference type="NCBI Taxonomy" id="388408"/>
    <lineage>
        <taxon>Bacteria</taxon>
        <taxon>Pseudomonadati</taxon>
        <taxon>Pseudomonadota</taxon>
        <taxon>Alphaproteobacteria</taxon>
        <taxon>Hyphomicrobiales</taxon>
        <taxon>Stappiaceae</taxon>
        <taxon>Roseibium</taxon>
    </lineage>
</organism>
<gene>
    <name evidence="8" type="ORF">LAX5112_01624</name>
</gene>
<keyword evidence="9" id="KW-1185">Reference proteome</keyword>
<sequence>MIKNAAPAGKRPKVLIVNAYVDPWRSAAPMRLFIPRAMAPYYLAGRLDKTRADVRVYDEVYHGALLNPRLFDWPDMVILTGLTAAFDRARQLSAYFRNARPDVTVAIGGPIARALPALCADVFDYVCQGDVETFDDFIDERLGADCRAENPAPRFDLAGWSYGLGFVETTKNCNFKCAFCSLTGEGRAYQSYSSAEITSQIEAGGKTSMLMVLDNNFYGNNRADFVRRTELLGDHWRRGRYRGWGALVTGDFFKNPENLANIAANGCKALFSGVESLDPAVLKAYNKKHSLSSDPRSLARLCAEYGILFDYGMMLDFSHQTIAEIDGQIDGLLASPETPLPALMSLTIPILGTPHFNTAATEGRLMPNVRLADMDGQKLVEWPKEPLEEVVPYLANLLQFKGRKLAFSRHAVRHAWSRRHSFDTLQTLISMLGPIVRYAGGIRIGDHRQMHQTWREPKRTFNAMTEPLSVAYEPLHRMDAKFAKDFEPLFLTDAKGQLTQPIADANRPVLPPTAHDLPKSDVA</sequence>
<dbReference type="AlphaFoldDB" id="A0A0M7A0H6"/>
<evidence type="ECO:0000256" key="4">
    <source>
        <dbReference type="ARBA" id="ARBA00023004"/>
    </source>
</evidence>
<dbReference type="InterPro" id="IPR058240">
    <property type="entry name" value="rSAM_sf"/>
</dbReference>
<dbReference type="Proteomes" id="UP000053235">
    <property type="component" value="Unassembled WGS sequence"/>
</dbReference>
<dbReference type="Gene3D" id="3.80.30.20">
    <property type="entry name" value="tm_1862 like domain"/>
    <property type="match status" value="1"/>
</dbReference>
<evidence type="ECO:0000259" key="7">
    <source>
        <dbReference type="SMART" id="SM00729"/>
    </source>
</evidence>
<dbReference type="InterPro" id="IPR023404">
    <property type="entry name" value="rSAM_horseshoe"/>
</dbReference>
<dbReference type="InterPro" id="IPR051198">
    <property type="entry name" value="BchE-like"/>
</dbReference>
<dbReference type="PANTHER" id="PTHR43409">
    <property type="entry name" value="ANAEROBIC MAGNESIUM-PROTOPORPHYRIN IX MONOMETHYL ESTER CYCLASE-RELATED"/>
    <property type="match status" value="1"/>
</dbReference>
<keyword evidence="4" id="KW-0408">Iron</keyword>
<dbReference type="SFLD" id="SFLDS00029">
    <property type="entry name" value="Radical_SAM"/>
    <property type="match status" value="1"/>
</dbReference>
<keyword evidence="3" id="KW-0479">Metal-binding</keyword>
<keyword evidence="2" id="KW-0949">S-adenosyl-L-methionine</keyword>
<dbReference type="SFLD" id="SFLDG01082">
    <property type="entry name" value="B12-binding_domain_containing"/>
    <property type="match status" value="1"/>
</dbReference>
<evidence type="ECO:0000256" key="3">
    <source>
        <dbReference type="ARBA" id="ARBA00022723"/>
    </source>
</evidence>
<dbReference type="GO" id="GO:0003824">
    <property type="term" value="F:catalytic activity"/>
    <property type="evidence" value="ECO:0007669"/>
    <property type="project" value="InterPro"/>
</dbReference>
<keyword evidence="5" id="KW-0411">Iron-sulfur</keyword>
<comment type="cofactor">
    <cofactor evidence="1">
        <name>[4Fe-4S] cluster</name>
        <dbReference type="ChEBI" id="CHEBI:49883"/>
    </cofactor>
</comment>
<dbReference type="InterPro" id="IPR006638">
    <property type="entry name" value="Elp3/MiaA/NifB-like_rSAM"/>
</dbReference>
<dbReference type="GO" id="GO:0046872">
    <property type="term" value="F:metal ion binding"/>
    <property type="evidence" value="ECO:0007669"/>
    <property type="project" value="UniProtKB-KW"/>
</dbReference>
<dbReference type="GO" id="GO:0051536">
    <property type="term" value="F:iron-sulfur cluster binding"/>
    <property type="evidence" value="ECO:0007669"/>
    <property type="project" value="UniProtKB-KW"/>
</dbReference>
<dbReference type="RefSeq" id="WP_055671397.1">
    <property type="nucleotide sequence ID" value="NZ_CXWD01000005.1"/>
</dbReference>
<evidence type="ECO:0000256" key="5">
    <source>
        <dbReference type="ARBA" id="ARBA00023014"/>
    </source>
</evidence>
<proteinExistence type="predicted"/>
<dbReference type="EMBL" id="CXWD01000005">
    <property type="protein sequence ID" value="CTQ68071.1"/>
    <property type="molecule type" value="Genomic_DNA"/>
</dbReference>
<protein>
    <submittedName>
        <fullName evidence="8">Hopanoid biosynthesis associated radical SAM protein HpnJ</fullName>
    </submittedName>
</protein>
<evidence type="ECO:0000256" key="6">
    <source>
        <dbReference type="SAM" id="MobiDB-lite"/>
    </source>
</evidence>